<organism evidence="2 3">
    <name type="scientific">Plenodomus tracheiphilus IPT5</name>
    <dbReference type="NCBI Taxonomy" id="1408161"/>
    <lineage>
        <taxon>Eukaryota</taxon>
        <taxon>Fungi</taxon>
        <taxon>Dikarya</taxon>
        <taxon>Ascomycota</taxon>
        <taxon>Pezizomycotina</taxon>
        <taxon>Dothideomycetes</taxon>
        <taxon>Pleosporomycetidae</taxon>
        <taxon>Pleosporales</taxon>
        <taxon>Pleosporineae</taxon>
        <taxon>Leptosphaeriaceae</taxon>
        <taxon>Plenodomus</taxon>
    </lineage>
</organism>
<evidence type="ECO:0000256" key="1">
    <source>
        <dbReference type="SAM" id="MobiDB-lite"/>
    </source>
</evidence>
<feature type="region of interest" description="Disordered" evidence="1">
    <location>
        <begin position="18"/>
        <end position="37"/>
    </location>
</feature>
<dbReference type="Gene3D" id="1.20.5.340">
    <property type="match status" value="1"/>
</dbReference>
<dbReference type="OrthoDB" id="5413892at2759"/>
<name>A0A6A7AR19_9PLEO</name>
<sequence>MTRTRPLSLRFKRDKSFCSHRERSPPHYTSLDSATGTARHCKITTEDATAIIADNLPQPDFVTAAQHLTNHATEIGRVANVPAFQQGNQILDALNNLTDRITAMSTQVADMKPRLTDHLNGMDNRLGGLQQRVTAGFVRLEGRINEVSPRLDASNHSVLAIMNNTSIIDGSAALHPFHNANTNQPIPSFPANADAFQNLTVPDLDIIFWALSACRSPQQA</sequence>
<dbReference type="Proteomes" id="UP000799423">
    <property type="component" value="Unassembled WGS sequence"/>
</dbReference>
<protein>
    <submittedName>
        <fullName evidence="2">Uncharacterized protein</fullName>
    </submittedName>
</protein>
<dbReference type="AlphaFoldDB" id="A0A6A7AR19"/>
<gene>
    <name evidence="2" type="ORF">T440DRAFT_473120</name>
</gene>
<accession>A0A6A7AR19</accession>
<keyword evidence="3" id="KW-1185">Reference proteome</keyword>
<dbReference type="EMBL" id="MU006363">
    <property type="protein sequence ID" value="KAF2844797.1"/>
    <property type="molecule type" value="Genomic_DNA"/>
</dbReference>
<evidence type="ECO:0000313" key="3">
    <source>
        <dbReference type="Proteomes" id="UP000799423"/>
    </source>
</evidence>
<proteinExistence type="predicted"/>
<evidence type="ECO:0000313" key="2">
    <source>
        <dbReference type="EMBL" id="KAF2844797.1"/>
    </source>
</evidence>
<reference evidence="2" key="1">
    <citation type="submission" date="2020-01" db="EMBL/GenBank/DDBJ databases">
        <authorList>
            <consortium name="DOE Joint Genome Institute"/>
            <person name="Haridas S."/>
            <person name="Albert R."/>
            <person name="Binder M."/>
            <person name="Bloem J."/>
            <person name="Labutti K."/>
            <person name="Salamov A."/>
            <person name="Andreopoulos B."/>
            <person name="Baker S.E."/>
            <person name="Barry K."/>
            <person name="Bills G."/>
            <person name="Bluhm B.H."/>
            <person name="Cannon C."/>
            <person name="Castanera R."/>
            <person name="Culley D.E."/>
            <person name="Daum C."/>
            <person name="Ezra D."/>
            <person name="Gonzalez J.B."/>
            <person name="Henrissat B."/>
            <person name="Kuo A."/>
            <person name="Liang C."/>
            <person name="Lipzen A."/>
            <person name="Lutzoni F."/>
            <person name="Magnuson J."/>
            <person name="Mondo S."/>
            <person name="Nolan M."/>
            <person name="Ohm R."/>
            <person name="Pangilinan J."/>
            <person name="Park H.-J."/>
            <person name="Ramirez L."/>
            <person name="Alfaro M."/>
            <person name="Sun H."/>
            <person name="Tritt A."/>
            <person name="Yoshinaga Y."/>
            <person name="Zwiers L.-H."/>
            <person name="Turgeon B.G."/>
            <person name="Goodwin S.B."/>
            <person name="Spatafora J.W."/>
            <person name="Crous P.W."/>
            <person name="Grigoriev I.V."/>
        </authorList>
    </citation>
    <scope>NUCLEOTIDE SEQUENCE</scope>
    <source>
        <strain evidence="2">IPT5</strain>
    </source>
</reference>